<protein>
    <submittedName>
        <fullName evidence="2">OLC1v1025665C2</fullName>
    </submittedName>
</protein>
<keyword evidence="1" id="KW-0472">Membrane</keyword>
<keyword evidence="1" id="KW-1133">Transmembrane helix</keyword>
<dbReference type="InterPro" id="IPR029055">
    <property type="entry name" value="Ntn_hydrolases_N"/>
</dbReference>
<keyword evidence="3" id="KW-1185">Reference proteome</keyword>
<evidence type="ECO:0000313" key="2">
    <source>
        <dbReference type="EMBL" id="CAI9090808.1"/>
    </source>
</evidence>
<dbReference type="AlphaFoldDB" id="A0AAV1C8C8"/>
<organism evidence="2 3">
    <name type="scientific">Oldenlandia corymbosa var. corymbosa</name>
    <dbReference type="NCBI Taxonomy" id="529605"/>
    <lineage>
        <taxon>Eukaryota</taxon>
        <taxon>Viridiplantae</taxon>
        <taxon>Streptophyta</taxon>
        <taxon>Embryophyta</taxon>
        <taxon>Tracheophyta</taxon>
        <taxon>Spermatophyta</taxon>
        <taxon>Magnoliopsida</taxon>
        <taxon>eudicotyledons</taxon>
        <taxon>Gunneridae</taxon>
        <taxon>Pentapetalae</taxon>
        <taxon>asterids</taxon>
        <taxon>lamiids</taxon>
        <taxon>Gentianales</taxon>
        <taxon>Rubiaceae</taxon>
        <taxon>Rubioideae</taxon>
        <taxon>Spermacoceae</taxon>
        <taxon>Hedyotis-Oldenlandia complex</taxon>
        <taxon>Oldenlandia</taxon>
    </lineage>
</organism>
<dbReference type="InterPro" id="IPR001353">
    <property type="entry name" value="Proteasome_sua/b"/>
</dbReference>
<evidence type="ECO:0000256" key="1">
    <source>
        <dbReference type="SAM" id="Phobius"/>
    </source>
</evidence>
<reference evidence="2" key="1">
    <citation type="submission" date="2023-03" db="EMBL/GenBank/DDBJ databases">
        <authorList>
            <person name="Julca I."/>
        </authorList>
    </citation>
    <scope>NUCLEOTIDE SEQUENCE</scope>
</reference>
<dbReference type="Gene3D" id="3.60.20.10">
    <property type="entry name" value="Glutamine Phosphoribosylpyrophosphate, subunit 1, domain 1"/>
    <property type="match status" value="1"/>
</dbReference>
<dbReference type="GO" id="GO:0005839">
    <property type="term" value="C:proteasome core complex"/>
    <property type="evidence" value="ECO:0007669"/>
    <property type="project" value="InterPro"/>
</dbReference>
<feature type="transmembrane region" description="Helical" evidence="1">
    <location>
        <begin position="39"/>
        <end position="59"/>
    </location>
</feature>
<dbReference type="EMBL" id="OX459118">
    <property type="protein sequence ID" value="CAI9090808.1"/>
    <property type="molecule type" value="Genomic_DNA"/>
</dbReference>
<dbReference type="Proteomes" id="UP001161247">
    <property type="component" value="Chromosome 1"/>
</dbReference>
<gene>
    <name evidence="2" type="ORF">OLC1_LOCUS2880</name>
</gene>
<dbReference type="Pfam" id="PF00227">
    <property type="entry name" value="Proteasome"/>
    <property type="match status" value="1"/>
</dbReference>
<keyword evidence="1" id="KW-0812">Transmembrane</keyword>
<name>A0AAV1C8C8_OLDCO</name>
<dbReference type="SUPFAM" id="SSF56235">
    <property type="entry name" value="N-terminal nucleophile aminohydrolases (Ntn hydrolases)"/>
    <property type="match status" value="1"/>
</dbReference>
<evidence type="ECO:0000313" key="3">
    <source>
        <dbReference type="Proteomes" id="UP001161247"/>
    </source>
</evidence>
<dbReference type="GO" id="GO:0051603">
    <property type="term" value="P:proteolysis involved in protein catabolic process"/>
    <property type="evidence" value="ECO:0007669"/>
    <property type="project" value="InterPro"/>
</dbReference>
<proteinExistence type="predicted"/>
<accession>A0AAV1C8C8</accession>
<sequence>MIFLVNLRGHGSCMRQSFFSFVLPFNKFYVLRNCNFEQISVSFCLIYLCFFFFFVCGIFRPTIHMAREIWRHEKSEPQLWLCFQRRGYVSYRSFTNMSRTSSISILTVLVAYTGERANCESSLGLLQSRYRQHELERGRIHSVEEASEWVADTVSSCGEKGSLVGLTVVGWDNKNGASLYYVSNGDRPKQGKNCATGSGFSIANGILAVWNYNDLYYDDAAMLAKRAICGAASQVRRSIGMGEGGGFISGYFIRACGSGTVFHNMDIGNTKHEIKLYKRAAFAKILRSRRVELKAKTVQE</sequence>